<dbReference type="SUPFAM" id="SSF102114">
    <property type="entry name" value="Radical SAM enzymes"/>
    <property type="match status" value="1"/>
</dbReference>
<dbReference type="RefSeq" id="WP_121122665.1">
    <property type="nucleotide sequence ID" value="NZ_RBWS01000005.1"/>
</dbReference>
<dbReference type="Gene3D" id="3.20.20.70">
    <property type="entry name" value="Aldolase class I"/>
    <property type="match status" value="1"/>
</dbReference>
<keyword evidence="2" id="KW-0949">S-adenosyl-L-methionine</keyword>
<comment type="cofactor">
    <cofactor evidence="1">
        <name>[4Fe-4S] cluster</name>
        <dbReference type="ChEBI" id="CHEBI:49883"/>
    </cofactor>
</comment>
<feature type="domain" description="Radical SAM core" evidence="6">
    <location>
        <begin position="17"/>
        <end position="142"/>
    </location>
</feature>
<gene>
    <name evidence="8" type="ORF">D7322_07110</name>
</gene>
<name>A0A420W1T0_9SPHI</name>
<evidence type="ECO:0000313" key="9">
    <source>
        <dbReference type="Proteomes" id="UP000282423"/>
    </source>
</evidence>
<dbReference type="Pfam" id="PF04055">
    <property type="entry name" value="Radical_SAM"/>
    <property type="match status" value="1"/>
</dbReference>
<dbReference type="EMBL" id="RBWS01000005">
    <property type="protein sequence ID" value="RKO72555.1"/>
    <property type="molecule type" value="Genomic_DNA"/>
</dbReference>
<evidence type="ECO:0000256" key="4">
    <source>
        <dbReference type="ARBA" id="ARBA00023004"/>
    </source>
</evidence>
<dbReference type="InterPro" id="IPR058240">
    <property type="entry name" value="rSAM_sf"/>
</dbReference>
<feature type="domain" description="4Fe4S-binding SPASM" evidence="7">
    <location>
        <begin position="178"/>
        <end position="244"/>
    </location>
</feature>
<dbReference type="PANTHER" id="PTHR11228">
    <property type="entry name" value="RADICAL SAM DOMAIN PROTEIN"/>
    <property type="match status" value="1"/>
</dbReference>
<dbReference type="Pfam" id="PF13186">
    <property type="entry name" value="SPASM"/>
    <property type="match status" value="1"/>
</dbReference>
<evidence type="ECO:0000256" key="5">
    <source>
        <dbReference type="ARBA" id="ARBA00023014"/>
    </source>
</evidence>
<evidence type="ECO:0000259" key="6">
    <source>
        <dbReference type="Pfam" id="PF04055"/>
    </source>
</evidence>
<dbReference type="Proteomes" id="UP000282423">
    <property type="component" value="Unassembled WGS sequence"/>
</dbReference>
<dbReference type="AlphaFoldDB" id="A0A420W1T0"/>
<dbReference type="CDD" id="cd21109">
    <property type="entry name" value="SPASM"/>
    <property type="match status" value="1"/>
</dbReference>
<dbReference type="GO" id="GO:0051536">
    <property type="term" value="F:iron-sulfur cluster binding"/>
    <property type="evidence" value="ECO:0007669"/>
    <property type="project" value="UniProtKB-KW"/>
</dbReference>
<protein>
    <submittedName>
        <fullName evidence="8">Radical SAM protein</fullName>
    </submittedName>
</protein>
<evidence type="ECO:0000256" key="2">
    <source>
        <dbReference type="ARBA" id="ARBA00022691"/>
    </source>
</evidence>
<comment type="caution">
    <text evidence="8">The sequence shown here is derived from an EMBL/GenBank/DDBJ whole genome shotgun (WGS) entry which is preliminary data.</text>
</comment>
<dbReference type="SFLD" id="SFLDS00029">
    <property type="entry name" value="Radical_SAM"/>
    <property type="match status" value="1"/>
</dbReference>
<dbReference type="InterPro" id="IPR007197">
    <property type="entry name" value="rSAM"/>
</dbReference>
<dbReference type="InterPro" id="IPR023885">
    <property type="entry name" value="4Fe4S-binding_SPASM_dom"/>
</dbReference>
<sequence length="251" mass="29600">MEVRPYPLFDKISIECNSFCNRTCSFCTRTSDNRIKERMPEELVYKVLDELADINYSGLIAFHFYNEVFTDKRIFSFFQRCKDLGLSNYLVTNGDFLTRDIVEKLSTYNIKEFALSVYDWASEEDFQLKVAEFEQALGLRRYPWDFYVVKGGGEDFSNRAGYVDFKQEEYSFPIKAACSKIENKLDIRFDGTVVMCCIDYYGVHSIGRIQDEHIIDIWYGEKRQKQINDLRQGLRENYQLCSKCSDYIVNI</sequence>
<dbReference type="GO" id="GO:0003824">
    <property type="term" value="F:catalytic activity"/>
    <property type="evidence" value="ECO:0007669"/>
    <property type="project" value="InterPro"/>
</dbReference>
<dbReference type="OrthoDB" id="9805809at2"/>
<evidence type="ECO:0000256" key="3">
    <source>
        <dbReference type="ARBA" id="ARBA00022723"/>
    </source>
</evidence>
<reference evidence="8 9" key="1">
    <citation type="submission" date="2018-10" db="EMBL/GenBank/DDBJ databases">
        <title>Sphingobacterium sp. M05W1-28.</title>
        <authorList>
            <person name="Cai H."/>
        </authorList>
    </citation>
    <scope>NUCLEOTIDE SEQUENCE [LARGE SCALE GENOMIC DNA]</scope>
    <source>
        <strain evidence="8 9">M05W1-28</strain>
    </source>
</reference>
<keyword evidence="3" id="KW-0479">Metal-binding</keyword>
<dbReference type="InterPro" id="IPR013785">
    <property type="entry name" value="Aldolase_TIM"/>
</dbReference>
<keyword evidence="5" id="KW-0411">Iron-sulfur</keyword>
<evidence type="ECO:0000259" key="7">
    <source>
        <dbReference type="Pfam" id="PF13186"/>
    </source>
</evidence>
<evidence type="ECO:0000313" key="8">
    <source>
        <dbReference type="EMBL" id="RKO72555.1"/>
    </source>
</evidence>
<keyword evidence="9" id="KW-1185">Reference proteome</keyword>
<dbReference type="PANTHER" id="PTHR11228:SF7">
    <property type="entry name" value="PQQA PEPTIDE CYCLASE"/>
    <property type="match status" value="1"/>
</dbReference>
<organism evidence="8 9">
    <name type="scientific">Sphingobacterium puteale</name>
    <dbReference type="NCBI Taxonomy" id="2420510"/>
    <lineage>
        <taxon>Bacteria</taxon>
        <taxon>Pseudomonadati</taxon>
        <taxon>Bacteroidota</taxon>
        <taxon>Sphingobacteriia</taxon>
        <taxon>Sphingobacteriales</taxon>
        <taxon>Sphingobacteriaceae</taxon>
        <taxon>Sphingobacterium</taxon>
    </lineage>
</organism>
<evidence type="ECO:0000256" key="1">
    <source>
        <dbReference type="ARBA" id="ARBA00001966"/>
    </source>
</evidence>
<keyword evidence="4" id="KW-0408">Iron</keyword>
<dbReference type="GO" id="GO:0046872">
    <property type="term" value="F:metal ion binding"/>
    <property type="evidence" value="ECO:0007669"/>
    <property type="project" value="UniProtKB-KW"/>
</dbReference>
<dbReference type="InterPro" id="IPR050377">
    <property type="entry name" value="Radical_SAM_PqqE_MftC-like"/>
</dbReference>
<accession>A0A420W1T0</accession>
<proteinExistence type="predicted"/>